<accession>A0ABU6PSG1</accession>
<reference evidence="2 3" key="1">
    <citation type="submission" date="2023-03" db="EMBL/GenBank/DDBJ databases">
        <title>Bacillus Genome Sequencing.</title>
        <authorList>
            <person name="Dunlap C."/>
        </authorList>
    </citation>
    <scope>NUCLEOTIDE SEQUENCE [LARGE SCALE GENOMIC DNA]</scope>
    <source>
        <strain evidence="2 3">NRS-52</strain>
    </source>
</reference>
<dbReference type="PANTHER" id="PTHR40055">
    <property type="entry name" value="TRANSCRIPTIONAL REGULATOR YGIV-RELATED"/>
    <property type="match status" value="1"/>
</dbReference>
<dbReference type="Gene3D" id="3.20.80.10">
    <property type="entry name" value="Regulatory factor, effector binding domain"/>
    <property type="match status" value="1"/>
</dbReference>
<feature type="domain" description="AraC effector-binding" evidence="1">
    <location>
        <begin position="1"/>
        <end position="156"/>
    </location>
</feature>
<keyword evidence="3" id="KW-1185">Reference proteome</keyword>
<dbReference type="RefSeq" id="WP_328276921.1">
    <property type="nucleotide sequence ID" value="NZ_JARTLD010000023.1"/>
</dbReference>
<dbReference type="Pfam" id="PF06445">
    <property type="entry name" value="GyrI-like"/>
    <property type="match status" value="1"/>
</dbReference>
<evidence type="ECO:0000313" key="2">
    <source>
        <dbReference type="EMBL" id="MED5017314.1"/>
    </source>
</evidence>
<comment type="caution">
    <text evidence="2">The sequence shown here is derived from an EMBL/GenBank/DDBJ whole genome shotgun (WGS) entry which is preliminary data.</text>
</comment>
<dbReference type="SMART" id="SM00871">
    <property type="entry name" value="AraC_E_bind"/>
    <property type="match status" value="1"/>
</dbReference>
<dbReference type="EMBL" id="JARTLD010000023">
    <property type="protein sequence ID" value="MED5017314.1"/>
    <property type="molecule type" value="Genomic_DNA"/>
</dbReference>
<evidence type="ECO:0000259" key="1">
    <source>
        <dbReference type="SMART" id="SM00871"/>
    </source>
</evidence>
<dbReference type="InterPro" id="IPR010499">
    <property type="entry name" value="AraC_E-bd"/>
</dbReference>
<dbReference type="SUPFAM" id="SSF55136">
    <property type="entry name" value="Probable bacterial effector-binding domain"/>
    <property type="match status" value="1"/>
</dbReference>
<dbReference type="PANTHER" id="PTHR40055:SF1">
    <property type="entry name" value="TRANSCRIPTIONAL REGULATOR YGIV-RELATED"/>
    <property type="match status" value="1"/>
</dbReference>
<dbReference type="InterPro" id="IPR050908">
    <property type="entry name" value="SmbC-like"/>
</dbReference>
<dbReference type="InterPro" id="IPR029442">
    <property type="entry name" value="GyrI-like"/>
</dbReference>
<proteinExistence type="predicted"/>
<organism evidence="2 3">
    <name type="scientific">Paenibacillus chibensis</name>
    <dbReference type="NCBI Taxonomy" id="59846"/>
    <lineage>
        <taxon>Bacteria</taxon>
        <taxon>Bacillati</taxon>
        <taxon>Bacillota</taxon>
        <taxon>Bacilli</taxon>
        <taxon>Bacillales</taxon>
        <taxon>Paenibacillaceae</taxon>
        <taxon>Paenibacillus</taxon>
    </lineage>
</organism>
<name>A0ABU6PSG1_9BACL</name>
<dbReference type="Proteomes" id="UP001343257">
    <property type="component" value="Unassembled WGS sequence"/>
</dbReference>
<gene>
    <name evidence="2" type="ORF">P9847_08325</name>
</gene>
<evidence type="ECO:0000313" key="3">
    <source>
        <dbReference type="Proteomes" id="UP001343257"/>
    </source>
</evidence>
<protein>
    <submittedName>
        <fullName evidence="2">GyrI-like domain-containing protein</fullName>
    </submittedName>
</protein>
<dbReference type="InterPro" id="IPR011256">
    <property type="entry name" value="Reg_factor_effector_dom_sf"/>
</dbReference>
<sequence>MEMRVECIPDYRLAYVRQTGPYGPGNVQAMELLKRWAKAQALLKESAILFGIPQDNPQTTLPEHCRYDACIVIPEDGITAEDDFMNDGVRESEFIGGDYVVFKIQHTAEAMQSAWADIFPAVHRLGYQVDNKPIVEKYNGYDLLHHNLCEICVPIKAI</sequence>